<feature type="compositionally biased region" description="Polar residues" evidence="4">
    <location>
        <begin position="538"/>
        <end position="554"/>
    </location>
</feature>
<dbReference type="SUPFAM" id="SSF50044">
    <property type="entry name" value="SH3-domain"/>
    <property type="match status" value="2"/>
</dbReference>
<accession>A0A9W7Y371</accession>
<evidence type="ECO:0000259" key="6">
    <source>
        <dbReference type="PROSITE" id="PS50195"/>
    </source>
</evidence>
<dbReference type="PANTHER" id="PTHR15706:SF2">
    <property type="entry name" value="SH3 AND PX DOMAIN-CONTAINING PROTEIN 2A"/>
    <property type="match status" value="1"/>
</dbReference>
<keyword evidence="2" id="KW-0677">Repeat</keyword>
<protein>
    <submittedName>
        <fullName evidence="7">Bud emergence protein 1</fullName>
    </submittedName>
</protein>
<dbReference type="PROSITE" id="PS50002">
    <property type="entry name" value="SH3"/>
    <property type="match status" value="2"/>
</dbReference>
<dbReference type="Pfam" id="PF00787">
    <property type="entry name" value="PX"/>
    <property type="match status" value="1"/>
</dbReference>
<dbReference type="Gene3D" id="2.30.30.40">
    <property type="entry name" value="SH3 Domains"/>
    <property type="match status" value="2"/>
</dbReference>
<feature type="region of interest" description="Disordered" evidence="4">
    <location>
        <begin position="97"/>
        <end position="188"/>
    </location>
</feature>
<evidence type="ECO:0000256" key="1">
    <source>
        <dbReference type="ARBA" id="ARBA00022443"/>
    </source>
</evidence>
<dbReference type="InterPro" id="IPR036028">
    <property type="entry name" value="SH3-like_dom_sf"/>
</dbReference>
<reference evidence="7" key="1">
    <citation type="submission" date="2022-07" db="EMBL/GenBank/DDBJ databases">
        <title>Phylogenomic reconstructions and comparative analyses of Kickxellomycotina fungi.</title>
        <authorList>
            <person name="Reynolds N.K."/>
            <person name="Stajich J.E."/>
            <person name="Barry K."/>
            <person name="Grigoriev I.V."/>
            <person name="Crous P."/>
            <person name="Smith M.E."/>
        </authorList>
    </citation>
    <scope>NUCLEOTIDE SEQUENCE</scope>
    <source>
        <strain evidence="7">NBRC 32514</strain>
    </source>
</reference>
<dbReference type="EMBL" id="JANBOJ010000055">
    <property type="protein sequence ID" value="KAJ1723727.1"/>
    <property type="molecule type" value="Genomic_DNA"/>
</dbReference>
<evidence type="ECO:0000259" key="5">
    <source>
        <dbReference type="PROSITE" id="PS50002"/>
    </source>
</evidence>
<dbReference type="Proteomes" id="UP001149813">
    <property type="component" value="Unassembled WGS sequence"/>
</dbReference>
<feature type="compositionally biased region" description="Low complexity" evidence="4">
    <location>
        <begin position="167"/>
        <end position="185"/>
    </location>
</feature>
<feature type="compositionally biased region" description="Polar residues" evidence="4">
    <location>
        <begin position="290"/>
        <end position="301"/>
    </location>
</feature>
<dbReference type="SUPFAM" id="SSF64268">
    <property type="entry name" value="PX domain"/>
    <property type="match status" value="1"/>
</dbReference>
<evidence type="ECO:0000256" key="2">
    <source>
        <dbReference type="ARBA" id="ARBA00022737"/>
    </source>
</evidence>
<name>A0A9W7Y371_9FUNG</name>
<evidence type="ECO:0000313" key="7">
    <source>
        <dbReference type="EMBL" id="KAJ1723727.1"/>
    </source>
</evidence>
<dbReference type="InterPro" id="IPR051228">
    <property type="entry name" value="NADPH_Oxidase/PX-Domain"/>
</dbReference>
<dbReference type="InterPro" id="IPR001452">
    <property type="entry name" value="SH3_domain"/>
</dbReference>
<feature type="region of interest" description="Disordered" evidence="4">
    <location>
        <begin position="1"/>
        <end position="26"/>
    </location>
</feature>
<gene>
    <name evidence="7" type="primary">BEM1</name>
    <name evidence="7" type="ORF">LPJ53_001952</name>
</gene>
<feature type="domain" description="SH3" evidence="5">
    <location>
        <begin position="25"/>
        <end position="88"/>
    </location>
</feature>
<sequence length="720" mass="78849">MFSLGISNRASTAAKQQQQQSFQQAPKRVIRARQDYIARETAELTFKKDDFFYVLSTPHENDQWYEVTNPLTGKRGLVPAAFFEIMESRQDRLNRINRSSSNASATDESHTSLGLPRSVPKNNTLSSAPQRKLSRSHSSKQRQPSEGLAPSDSEPIPAMPLRTRTTSIQQQSHHQRNSSQSKSSSTLAPMPSVIEPQAAALYGFNAANGNELTIAEGDELIILAHSTDDWVIAKHVSRGGLAGLVPVSYIQLRDHITGAVINDLRTYLSHYNMRLRTAAELEKHQRDASTTRSGHSSVSTVSDLTAAAVEDRLSGGQHSSARHTRASSGSSSNYEDRSPTPLSGGPASAAGGNPPVPANPNSQASRNRALTASSSSTSSIAERSSFRQLRKSSQPSSGSLHYMASENFPRFHKDEVADVGVPSFICKDGAYLFQVSLVFFTGDARNLYRTYEDFIACRSELSELFPAETSSLKLARFSMHNASMLYLNDSIAERRRNELDEYVQGLMATPTAVVEGPTVQRLFGSRVEALPDRRTLQSLTYRRSRHSPSLSTDSAADPQLTPASASSADTAVDPHSFDLKAFNSMHIGKHIDGMRRPLTELPPMPPVESRPGSVEPGKAMQRLSHKPSIGAMGNNSMVKVKVKLGDDMMAMRLPSEMTLKELKTRIAHKLSSEESARSHSMISQIAYVAPSGESEPLVDDQDWATALQITNYKPVLTIVQ</sequence>
<feature type="region of interest" description="Disordered" evidence="4">
    <location>
        <begin position="312"/>
        <end position="401"/>
    </location>
</feature>
<dbReference type="Gene3D" id="3.30.1520.10">
    <property type="entry name" value="Phox-like domain"/>
    <property type="match status" value="1"/>
</dbReference>
<feature type="region of interest" description="Disordered" evidence="4">
    <location>
        <begin position="282"/>
        <end position="301"/>
    </location>
</feature>
<dbReference type="Gene3D" id="3.10.20.90">
    <property type="entry name" value="Phosphatidylinositol 3-kinase Catalytic Subunit, Chain A, domain 1"/>
    <property type="match status" value="1"/>
</dbReference>
<dbReference type="PROSITE" id="PS50195">
    <property type="entry name" value="PX"/>
    <property type="match status" value="1"/>
</dbReference>
<feature type="domain" description="SH3" evidence="5">
    <location>
        <begin position="193"/>
        <end position="255"/>
    </location>
</feature>
<evidence type="ECO:0000313" key="8">
    <source>
        <dbReference type="Proteomes" id="UP001149813"/>
    </source>
</evidence>
<dbReference type="Pfam" id="PF00018">
    <property type="entry name" value="SH3_1"/>
    <property type="match status" value="1"/>
</dbReference>
<dbReference type="InterPro" id="IPR001683">
    <property type="entry name" value="PX_dom"/>
</dbReference>
<dbReference type="SMART" id="SM00326">
    <property type="entry name" value="SH3"/>
    <property type="match status" value="2"/>
</dbReference>
<feature type="compositionally biased region" description="Polar residues" evidence="4">
    <location>
        <begin position="1"/>
        <end position="15"/>
    </location>
</feature>
<dbReference type="SUPFAM" id="SSF54277">
    <property type="entry name" value="CAD &amp; PB1 domains"/>
    <property type="match status" value="1"/>
</dbReference>
<comment type="caution">
    <text evidence="7">The sequence shown here is derived from an EMBL/GenBank/DDBJ whole genome shotgun (WGS) entry which is preliminary data.</text>
</comment>
<evidence type="ECO:0000256" key="3">
    <source>
        <dbReference type="PROSITE-ProRule" id="PRU00192"/>
    </source>
</evidence>
<feature type="compositionally biased region" description="Low complexity" evidence="4">
    <location>
        <begin position="339"/>
        <end position="387"/>
    </location>
</feature>
<proteinExistence type="predicted"/>
<evidence type="ECO:0000256" key="4">
    <source>
        <dbReference type="SAM" id="MobiDB-lite"/>
    </source>
</evidence>
<feature type="region of interest" description="Disordered" evidence="4">
    <location>
        <begin position="538"/>
        <end position="571"/>
    </location>
</feature>
<feature type="compositionally biased region" description="Polar residues" evidence="4">
    <location>
        <begin position="120"/>
        <end position="129"/>
    </location>
</feature>
<organism evidence="7 8">
    <name type="scientific">Coemansia erecta</name>
    <dbReference type="NCBI Taxonomy" id="147472"/>
    <lineage>
        <taxon>Eukaryota</taxon>
        <taxon>Fungi</taxon>
        <taxon>Fungi incertae sedis</taxon>
        <taxon>Zoopagomycota</taxon>
        <taxon>Kickxellomycotina</taxon>
        <taxon>Kickxellomycetes</taxon>
        <taxon>Kickxellales</taxon>
        <taxon>Kickxellaceae</taxon>
        <taxon>Coemansia</taxon>
    </lineage>
</organism>
<keyword evidence="8" id="KW-1185">Reference proteome</keyword>
<keyword evidence="1 3" id="KW-0728">SH3 domain</keyword>
<dbReference type="GO" id="GO:0035091">
    <property type="term" value="F:phosphatidylinositol binding"/>
    <property type="evidence" value="ECO:0007669"/>
    <property type="project" value="InterPro"/>
</dbReference>
<feature type="domain" description="PX" evidence="6">
    <location>
        <begin position="411"/>
        <end position="530"/>
    </location>
</feature>
<dbReference type="OrthoDB" id="548867at2759"/>
<dbReference type="AlphaFoldDB" id="A0A9W7Y371"/>
<dbReference type="InterPro" id="IPR036871">
    <property type="entry name" value="PX_dom_sf"/>
</dbReference>
<dbReference type="Pfam" id="PF07653">
    <property type="entry name" value="SH3_2"/>
    <property type="match status" value="1"/>
</dbReference>
<dbReference type="PANTHER" id="PTHR15706">
    <property type="entry name" value="SH3 MULTIPLE DOMAIN"/>
    <property type="match status" value="1"/>
</dbReference>